<proteinExistence type="predicted"/>
<dbReference type="EC" id="1.10.3.14" evidence="1"/>
<dbReference type="EMBL" id="CP018632">
    <property type="protein sequence ID" value="ASJ75231.1"/>
    <property type="molecule type" value="Genomic_DNA"/>
</dbReference>
<sequence length="52" mass="6059">MWYFTWILGLSVAVLFAVVNAVWLEVQDDNDWHDEHLQNDALEALNNVKLSD</sequence>
<dbReference type="RefSeq" id="WP_088920171.1">
    <property type="nucleotide sequence ID" value="NZ_CP018632.1"/>
</dbReference>
<keyword evidence="1" id="KW-0560">Oxidoreductase</keyword>
<organism evidence="1 2">
    <name type="scientific">Granulosicoccus antarcticus IMCC3135</name>
    <dbReference type="NCBI Taxonomy" id="1192854"/>
    <lineage>
        <taxon>Bacteria</taxon>
        <taxon>Pseudomonadati</taxon>
        <taxon>Pseudomonadota</taxon>
        <taxon>Gammaproteobacteria</taxon>
        <taxon>Chromatiales</taxon>
        <taxon>Granulosicoccaceae</taxon>
        <taxon>Granulosicoccus</taxon>
    </lineage>
</organism>
<name>A0A2Z2NZ73_9GAMM</name>
<dbReference type="GO" id="GO:0016491">
    <property type="term" value="F:oxidoreductase activity"/>
    <property type="evidence" value="ECO:0007669"/>
    <property type="project" value="UniProtKB-KW"/>
</dbReference>
<dbReference type="Pfam" id="PF08173">
    <property type="entry name" value="YbgT_YccB"/>
    <property type="match status" value="1"/>
</dbReference>
<gene>
    <name evidence="1" type="primary">cydX</name>
    <name evidence="1" type="ORF">IMCC3135_25880</name>
</gene>
<dbReference type="Proteomes" id="UP000250079">
    <property type="component" value="Chromosome"/>
</dbReference>
<evidence type="ECO:0000313" key="2">
    <source>
        <dbReference type="Proteomes" id="UP000250079"/>
    </source>
</evidence>
<dbReference type="NCBIfam" id="TIGR02106">
    <property type="entry name" value="cyd_oper_ybgT"/>
    <property type="match status" value="1"/>
</dbReference>
<reference evidence="1 2" key="1">
    <citation type="submission" date="2016-12" db="EMBL/GenBank/DDBJ databases">
        <authorList>
            <person name="Song W.-J."/>
            <person name="Kurnit D.M."/>
        </authorList>
    </citation>
    <scope>NUCLEOTIDE SEQUENCE [LARGE SCALE GENOMIC DNA]</scope>
    <source>
        <strain evidence="1 2">IMCC3135</strain>
    </source>
</reference>
<evidence type="ECO:0000313" key="1">
    <source>
        <dbReference type="EMBL" id="ASJ75231.1"/>
    </source>
</evidence>
<dbReference type="OrthoDB" id="9806372at2"/>
<dbReference type="KEGG" id="gai:IMCC3135_25880"/>
<dbReference type="InterPro" id="IPR012994">
    <property type="entry name" value="YbgT_YccB"/>
</dbReference>
<accession>A0A2Z2NZ73</accession>
<protein>
    <submittedName>
        <fullName evidence="1">Cytochrome bd ubiquinol oxidase subunit X</fullName>
        <ecNumber evidence="1">1.10.3.14</ecNumber>
    </submittedName>
</protein>
<dbReference type="InterPro" id="IPR011724">
    <property type="entry name" value="Cyd_oper_YbgT"/>
</dbReference>
<dbReference type="AlphaFoldDB" id="A0A2Z2NZ73"/>
<keyword evidence="2" id="KW-1185">Reference proteome</keyword>